<evidence type="ECO:0000256" key="1">
    <source>
        <dbReference type="ARBA" id="ARBA00022737"/>
    </source>
</evidence>
<evidence type="ECO:0000256" key="3">
    <source>
        <dbReference type="SAM" id="MobiDB-lite"/>
    </source>
</evidence>
<reference evidence="4" key="1">
    <citation type="journal article" date="2019" name="Nat. Commun.">
        <title>Genome-wide association mapping of date palm fruit traits.</title>
        <authorList>
            <person name="Hazzouri K.M."/>
            <person name="Gros-Balthazard M."/>
            <person name="Flowers J.M."/>
            <person name="Copetti D."/>
            <person name="Lemansour A."/>
            <person name="Lebrun M."/>
            <person name="Masmoudi K."/>
            <person name="Ferrand S."/>
            <person name="Dhar M.I."/>
            <person name="Fresquez Z.A."/>
            <person name="Rosas U."/>
            <person name="Zhang J."/>
            <person name="Talag J."/>
            <person name="Lee S."/>
            <person name="Kudrna D."/>
            <person name="Powell R.F."/>
            <person name="Leitch I.J."/>
            <person name="Krueger R.R."/>
            <person name="Wing R.A."/>
            <person name="Amiri K.M.A."/>
            <person name="Purugganan M.D."/>
        </authorList>
    </citation>
    <scope>NUCLEOTIDE SEQUENCE [LARGE SCALE GENOMIC DNA]</scope>
    <source>
        <strain evidence="4">cv. Khalas</strain>
    </source>
</reference>
<feature type="repeat" description="PPR" evidence="2">
    <location>
        <begin position="132"/>
        <end position="166"/>
    </location>
</feature>
<dbReference type="InterPro" id="IPR046960">
    <property type="entry name" value="PPR_At4g14850-like_plant"/>
</dbReference>
<dbReference type="RefSeq" id="XP_008800338.2">
    <property type="nucleotide sequence ID" value="XM_008802116.4"/>
</dbReference>
<dbReference type="Pfam" id="PF20431">
    <property type="entry name" value="E_motif"/>
    <property type="match status" value="1"/>
</dbReference>
<dbReference type="GO" id="GO:0009451">
    <property type="term" value="P:RNA modification"/>
    <property type="evidence" value="ECO:0007669"/>
    <property type="project" value="InterPro"/>
</dbReference>
<dbReference type="GeneID" id="103714740"/>
<keyword evidence="4" id="KW-1185">Reference proteome</keyword>
<feature type="compositionally biased region" description="Low complexity" evidence="3">
    <location>
        <begin position="17"/>
        <end position="36"/>
    </location>
</feature>
<dbReference type="Proteomes" id="UP000228380">
    <property type="component" value="Chromosome 1"/>
</dbReference>
<dbReference type="Gene3D" id="1.25.40.10">
    <property type="entry name" value="Tetratricopeptide repeat domain"/>
    <property type="match status" value="4"/>
</dbReference>
<accession>A0A8B7CJA2</accession>
<dbReference type="SUPFAM" id="SSF48452">
    <property type="entry name" value="TPR-like"/>
    <property type="match status" value="1"/>
</dbReference>
<name>A0A8B7CJA2_PHODC</name>
<reference evidence="5" key="2">
    <citation type="submission" date="2025-08" db="UniProtKB">
        <authorList>
            <consortium name="RefSeq"/>
        </authorList>
    </citation>
    <scope>IDENTIFICATION</scope>
    <source>
        <tissue evidence="5">Young leaves</tissue>
    </source>
</reference>
<feature type="compositionally biased region" description="Polar residues" evidence="3">
    <location>
        <begin position="47"/>
        <end position="58"/>
    </location>
</feature>
<dbReference type="AlphaFoldDB" id="A0A8B7CJA2"/>
<dbReference type="PROSITE" id="PS51375">
    <property type="entry name" value="PPR"/>
    <property type="match status" value="6"/>
</dbReference>
<sequence length="775" mass="86624">MKPREAIATCLGLSKFSAPSRTRPRLPLSPHSNSLANPPPSPSPTSQYQESHLNSSHQLPKPSYFSHRTLFLHLRSTTSPHEARKLHGLILVHGYLHQNPSLVLGSQLVAIYVSLNCFHEALLVFHQLPKRNSFAWNSILKGFVGAGRFSEALAFYHKMTTEGLPADSFTYPLVLKACSELSALELGRQVQESIESNGVHCDAKSNLYVRCALIDMFAKCGSLREARRVFDNMPIRDVAAWGAMICGTMHHGDWLEALNLFRSMRLEGIQSDSVIVATVLPACGRLGALHVGTGLHGCAIRSAFSDDLCVSNALMNMYCKCGYTRLAHHLFRYMEYKDVVSWSSLIAGYTQNCEYSESVELFVEMIGSGIRPSAVTIASSLPSFSERKLLKQGKEIHAYAIRHGFEFDVFIASALVDLYCQSGSMGEAEFIFEIMSDRDIAIGNSMIAGHAMNGNVDSAFQTLRRIRESGLRLNSVTIVTLLPLCNHFTMLNQGKELHGYATRANLDSMISVNNSLIDMYCKCGCLDLGKKVFEQMAERDIVTYNTIIAAFGMHGRGIEAFSFFSQIEEVRIEPDKVTFIALLSACSHAGLLRRGLHYYNSMIEDYGILPEMEHYSCMVDLYSRSGYLDEAWEFIRKMPVKPNIDVLGSLLGACRVYKRLDLAELVSKQIFERKPEDPGYYILLSNIYAAAGRWADAMNVRTVVKERGFLKKPGSSWIQIGSCIHSFLARDGSHAEFDKIDDIIGILLLEMREDGYVPDTSFRHNLAEDDFTYVD</sequence>
<feature type="repeat" description="PPR" evidence="2">
    <location>
        <begin position="611"/>
        <end position="641"/>
    </location>
</feature>
<dbReference type="InterPro" id="IPR011990">
    <property type="entry name" value="TPR-like_helical_dom_sf"/>
</dbReference>
<keyword evidence="1" id="KW-0677">Repeat</keyword>
<evidence type="ECO:0000313" key="4">
    <source>
        <dbReference type="Proteomes" id="UP000228380"/>
    </source>
</evidence>
<gene>
    <name evidence="5" type="primary">LOC103714740</name>
</gene>
<dbReference type="PANTHER" id="PTHR47926:SF394">
    <property type="entry name" value="REPEAT-LIKE SUPERFAMILY PROTEIN, PUTATIVE-RELATED"/>
    <property type="match status" value="1"/>
</dbReference>
<evidence type="ECO:0000313" key="5">
    <source>
        <dbReference type="RefSeq" id="XP_008800338.2"/>
    </source>
</evidence>
<dbReference type="KEGG" id="pda:103714740"/>
<dbReference type="FunFam" id="1.25.40.10:FF:000344">
    <property type="entry name" value="Pentatricopeptide repeat-containing protein"/>
    <property type="match status" value="1"/>
</dbReference>
<protein>
    <submittedName>
        <fullName evidence="5">Pentatricopeptide repeat-containing protein At3g16610-like</fullName>
    </submittedName>
</protein>
<feature type="repeat" description="PPR" evidence="2">
    <location>
        <begin position="439"/>
        <end position="473"/>
    </location>
</feature>
<dbReference type="FunFam" id="1.25.40.10:FF:000351">
    <property type="entry name" value="Pentatricopeptide repeat-containing protein"/>
    <property type="match status" value="1"/>
</dbReference>
<dbReference type="OrthoDB" id="1851890at2759"/>
<organism evidence="4 5">
    <name type="scientific">Phoenix dactylifera</name>
    <name type="common">Date palm</name>
    <dbReference type="NCBI Taxonomy" id="42345"/>
    <lineage>
        <taxon>Eukaryota</taxon>
        <taxon>Viridiplantae</taxon>
        <taxon>Streptophyta</taxon>
        <taxon>Embryophyta</taxon>
        <taxon>Tracheophyta</taxon>
        <taxon>Spermatophyta</taxon>
        <taxon>Magnoliopsida</taxon>
        <taxon>Liliopsida</taxon>
        <taxon>Arecaceae</taxon>
        <taxon>Coryphoideae</taxon>
        <taxon>Phoeniceae</taxon>
        <taxon>Phoenix</taxon>
    </lineage>
</organism>
<dbReference type="InterPro" id="IPR046848">
    <property type="entry name" value="E_motif"/>
</dbReference>
<feature type="region of interest" description="Disordered" evidence="3">
    <location>
        <begin position="17"/>
        <end position="58"/>
    </location>
</feature>
<dbReference type="GO" id="GO:0003723">
    <property type="term" value="F:RNA binding"/>
    <property type="evidence" value="ECO:0007669"/>
    <property type="project" value="InterPro"/>
</dbReference>
<dbReference type="Pfam" id="PF13041">
    <property type="entry name" value="PPR_2"/>
    <property type="match status" value="2"/>
</dbReference>
<dbReference type="InterPro" id="IPR002885">
    <property type="entry name" value="PPR_rpt"/>
</dbReference>
<proteinExistence type="predicted"/>
<dbReference type="PANTHER" id="PTHR47926">
    <property type="entry name" value="PENTATRICOPEPTIDE REPEAT-CONTAINING PROTEIN"/>
    <property type="match status" value="1"/>
</dbReference>
<feature type="repeat" description="PPR" evidence="2">
    <location>
        <begin position="237"/>
        <end position="271"/>
    </location>
</feature>
<dbReference type="NCBIfam" id="TIGR00756">
    <property type="entry name" value="PPR"/>
    <property type="match status" value="6"/>
</dbReference>
<dbReference type="FunFam" id="1.25.40.10:FF:000090">
    <property type="entry name" value="Pentatricopeptide repeat-containing protein, chloroplastic"/>
    <property type="match status" value="1"/>
</dbReference>
<feature type="repeat" description="PPR" evidence="2">
    <location>
        <begin position="540"/>
        <end position="574"/>
    </location>
</feature>
<feature type="repeat" description="PPR" evidence="2">
    <location>
        <begin position="338"/>
        <end position="372"/>
    </location>
</feature>
<dbReference type="Pfam" id="PF01535">
    <property type="entry name" value="PPR"/>
    <property type="match status" value="7"/>
</dbReference>
<evidence type="ECO:0000256" key="2">
    <source>
        <dbReference type="PROSITE-ProRule" id="PRU00708"/>
    </source>
</evidence>